<reference evidence="2" key="1">
    <citation type="journal article" date="2022" name="Microorganisms">
        <title>Antibiotic Susceptibility, Resistance Gene Determinants and Corresponding Genomic Regions in Lactobacillus amylovorus Isolates Derived from Wild Boars and Domestic Pigs.</title>
        <authorList>
            <person name="Moravkova M."/>
            <person name="Kostovova I."/>
            <person name="Kavanova K."/>
            <person name="Pechar R."/>
            <person name="Stanek S."/>
            <person name="Brychta A."/>
            <person name="Zeman M."/>
            <person name="Kubasova T."/>
        </authorList>
    </citation>
    <scope>NUCLEOTIDE SEQUENCE</scope>
    <source>
        <strain evidence="2">M597B</strain>
    </source>
</reference>
<keyword evidence="1" id="KW-0472">Membrane</keyword>
<protein>
    <submittedName>
        <fullName evidence="2">Uncharacterized protein</fullName>
    </submittedName>
</protein>
<dbReference type="Proteomes" id="UP001141961">
    <property type="component" value="Unassembled WGS sequence"/>
</dbReference>
<keyword evidence="1" id="KW-1133">Transmembrane helix</keyword>
<evidence type="ECO:0000256" key="1">
    <source>
        <dbReference type="SAM" id="Phobius"/>
    </source>
</evidence>
<gene>
    <name evidence="2" type="ORF">ODV14_08700</name>
</gene>
<keyword evidence="1" id="KW-0812">Transmembrane</keyword>
<evidence type="ECO:0000313" key="3">
    <source>
        <dbReference type="Proteomes" id="UP001141961"/>
    </source>
</evidence>
<dbReference type="EMBL" id="JAOTHD010000030">
    <property type="protein sequence ID" value="MDB6247384.1"/>
    <property type="molecule type" value="Genomic_DNA"/>
</dbReference>
<comment type="caution">
    <text evidence="2">The sequence shown here is derived from an EMBL/GenBank/DDBJ whole genome shotgun (WGS) entry which is preliminary data.</text>
</comment>
<proteinExistence type="predicted"/>
<accession>A0AAW6BD44</accession>
<sequence>MKDKVTKFFQKLQPTFTKIGNNHYLQAIMGAMMATLGPMILGSFATLLSVYANQWHWTKVAQISGNVNVVILAVLHYMYHF</sequence>
<evidence type="ECO:0000313" key="2">
    <source>
        <dbReference type="EMBL" id="MDB6247384.1"/>
    </source>
</evidence>
<reference evidence="2" key="2">
    <citation type="submission" date="2022-10" db="EMBL/GenBank/DDBJ databases">
        <authorList>
            <person name="Kostovova I."/>
            <person name="Moravkova M."/>
            <person name="Pechar R."/>
        </authorList>
    </citation>
    <scope>NUCLEOTIDE SEQUENCE</scope>
    <source>
        <strain evidence="2">M597B</strain>
    </source>
</reference>
<organism evidence="2 3">
    <name type="scientific">Lactobacillus amylovorus</name>
    <dbReference type="NCBI Taxonomy" id="1604"/>
    <lineage>
        <taxon>Bacteria</taxon>
        <taxon>Bacillati</taxon>
        <taxon>Bacillota</taxon>
        <taxon>Bacilli</taxon>
        <taxon>Lactobacillales</taxon>
        <taxon>Lactobacillaceae</taxon>
        <taxon>Lactobacillus</taxon>
    </lineage>
</organism>
<feature type="transmembrane region" description="Helical" evidence="1">
    <location>
        <begin position="24"/>
        <end position="48"/>
    </location>
</feature>
<feature type="transmembrane region" description="Helical" evidence="1">
    <location>
        <begin position="60"/>
        <end position="79"/>
    </location>
</feature>
<name>A0AAW6BD44_LACAM</name>
<dbReference type="RefSeq" id="WP_271327207.1">
    <property type="nucleotide sequence ID" value="NZ_JAOTHC010000029.1"/>
</dbReference>
<dbReference type="AlphaFoldDB" id="A0AAW6BD44"/>